<organism evidence="2 3">
    <name type="scientific">Penicillium concentricum</name>
    <dbReference type="NCBI Taxonomy" id="293559"/>
    <lineage>
        <taxon>Eukaryota</taxon>
        <taxon>Fungi</taxon>
        <taxon>Dikarya</taxon>
        <taxon>Ascomycota</taxon>
        <taxon>Pezizomycotina</taxon>
        <taxon>Eurotiomycetes</taxon>
        <taxon>Eurotiomycetidae</taxon>
        <taxon>Eurotiales</taxon>
        <taxon>Aspergillaceae</taxon>
        <taxon>Penicillium</taxon>
    </lineage>
</organism>
<name>A0A9W9VJY8_9EURO</name>
<accession>A0A9W9VJY8</accession>
<comment type="caution">
    <text evidence="2">The sequence shown here is derived from an EMBL/GenBank/DDBJ whole genome shotgun (WGS) entry which is preliminary data.</text>
</comment>
<evidence type="ECO:0000313" key="3">
    <source>
        <dbReference type="Proteomes" id="UP001147752"/>
    </source>
</evidence>
<dbReference type="GeneID" id="81458428"/>
<sequence>MASVYHGQWSYYADTLYVTSSSGHVHSRAAYSELEEIFSTPLGAKRNRPDNPAHWYEAQLLHFGLPPTKYKATAKMRLMDAFQDGTLFVPDEILRIEDTLSRNWTKQDLEARILGPSMRPSLDPGITTAPVTGRAYFTAHLPSVGEPRALFSGALAGGAGVQGNMRSQRNDMQPPHDQTKKRQGNEGELSTRPMKAARCRGETGAPEFQVHTHINPNSETFQQRSAVIPKSAGNGRGRPALDRELQQVEYKTVPLSHQGTSGTVSMSLRIPETQYNHL</sequence>
<evidence type="ECO:0000313" key="2">
    <source>
        <dbReference type="EMBL" id="KAJ5383604.1"/>
    </source>
</evidence>
<dbReference type="OrthoDB" id="4121058at2759"/>
<proteinExistence type="predicted"/>
<reference evidence="2" key="1">
    <citation type="submission" date="2022-12" db="EMBL/GenBank/DDBJ databases">
        <authorList>
            <person name="Petersen C."/>
        </authorList>
    </citation>
    <scope>NUCLEOTIDE SEQUENCE</scope>
    <source>
        <strain evidence="2">IBT 3081</strain>
    </source>
</reference>
<feature type="region of interest" description="Disordered" evidence="1">
    <location>
        <begin position="160"/>
        <end position="194"/>
    </location>
</feature>
<dbReference type="AlphaFoldDB" id="A0A9W9VJY8"/>
<dbReference type="EMBL" id="JAPZBT010000001">
    <property type="protein sequence ID" value="KAJ5383604.1"/>
    <property type="molecule type" value="Genomic_DNA"/>
</dbReference>
<protein>
    <submittedName>
        <fullName evidence="2">Uncharacterized protein</fullName>
    </submittedName>
</protein>
<keyword evidence="3" id="KW-1185">Reference proteome</keyword>
<evidence type="ECO:0000256" key="1">
    <source>
        <dbReference type="SAM" id="MobiDB-lite"/>
    </source>
</evidence>
<reference evidence="2" key="2">
    <citation type="journal article" date="2023" name="IMA Fungus">
        <title>Comparative genomic study of the Penicillium genus elucidates a diverse pangenome and 15 lateral gene transfer events.</title>
        <authorList>
            <person name="Petersen C."/>
            <person name="Sorensen T."/>
            <person name="Nielsen M.R."/>
            <person name="Sondergaard T.E."/>
            <person name="Sorensen J.L."/>
            <person name="Fitzpatrick D.A."/>
            <person name="Frisvad J.C."/>
            <person name="Nielsen K.L."/>
        </authorList>
    </citation>
    <scope>NUCLEOTIDE SEQUENCE</scope>
    <source>
        <strain evidence="2">IBT 3081</strain>
    </source>
</reference>
<dbReference type="RefSeq" id="XP_056583380.1">
    <property type="nucleotide sequence ID" value="XM_056719245.1"/>
</dbReference>
<gene>
    <name evidence="2" type="ORF">N7517_001515</name>
</gene>
<dbReference type="Proteomes" id="UP001147752">
    <property type="component" value="Unassembled WGS sequence"/>
</dbReference>